<dbReference type="RefSeq" id="WP_187687316.1">
    <property type="nucleotide sequence ID" value="NZ_AP023396.1"/>
</dbReference>
<evidence type="ECO:0000313" key="1">
    <source>
        <dbReference type="EMBL" id="BCK53856.1"/>
    </source>
</evidence>
<accession>A0A7G1KH74</accession>
<dbReference type="EMBL" id="AP023396">
    <property type="protein sequence ID" value="BCK53856.1"/>
    <property type="molecule type" value="Genomic_DNA"/>
</dbReference>
<reference evidence="1 2" key="1">
    <citation type="submission" date="2020-08" db="EMBL/GenBank/DDBJ databases">
        <title>Genome Sequencing of Nocardia wallacei strain FMUON74 and assembly.</title>
        <authorList>
            <person name="Toyokawa M."/>
            <person name="Uesaka K."/>
        </authorList>
    </citation>
    <scope>NUCLEOTIDE SEQUENCE [LARGE SCALE GENOMIC DNA]</scope>
    <source>
        <strain evidence="1 2">FMUON74</strain>
    </source>
</reference>
<gene>
    <name evidence="1" type="ORF">NWFMUON74_16280</name>
</gene>
<proteinExistence type="predicted"/>
<name>A0A7G1KH74_9NOCA</name>
<sequence length="210" mass="23321">MPWSFAGLSVIILVVAVVVAAYVAVVRDTGSFLPGKPSFAGQRQTYRESLGYPCDLIDLPALERVAGAAAVLRPRNYPRPFDCVAEVPDRGLQFTLLVFVFEPNDSPRSVYDSRPIALPEDFQDWDYSAFRFRDDLGESAFQSSSGRAYSGPLRVSSTTYTASVHLVVYDANLYIDATLTMPIEWRSDKFAALEQACESEVRTAMQRSRA</sequence>
<dbReference type="Proteomes" id="UP000516173">
    <property type="component" value="Chromosome"/>
</dbReference>
<protein>
    <submittedName>
        <fullName evidence="1">Uncharacterized protein</fullName>
    </submittedName>
</protein>
<dbReference type="AlphaFoldDB" id="A0A7G1KH74"/>
<organism evidence="1 2">
    <name type="scientific">Nocardia wallacei</name>
    <dbReference type="NCBI Taxonomy" id="480035"/>
    <lineage>
        <taxon>Bacteria</taxon>
        <taxon>Bacillati</taxon>
        <taxon>Actinomycetota</taxon>
        <taxon>Actinomycetes</taxon>
        <taxon>Mycobacteriales</taxon>
        <taxon>Nocardiaceae</taxon>
        <taxon>Nocardia</taxon>
    </lineage>
</organism>
<evidence type="ECO:0000313" key="2">
    <source>
        <dbReference type="Proteomes" id="UP000516173"/>
    </source>
</evidence>
<keyword evidence="2" id="KW-1185">Reference proteome</keyword>
<dbReference type="KEGG" id="nwl:NWFMUON74_16280"/>
<dbReference type="GeneID" id="80346217"/>